<dbReference type="CDD" id="cd04371">
    <property type="entry name" value="DEP"/>
    <property type="match status" value="1"/>
</dbReference>
<dbReference type="Gene3D" id="1.10.10.10">
    <property type="entry name" value="Winged helix-like DNA-binding domain superfamily/Winged helix DNA-binding domain"/>
    <property type="match status" value="1"/>
</dbReference>
<dbReference type="SUPFAM" id="SSF46785">
    <property type="entry name" value="Winged helix' DNA-binding domain"/>
    <property type="match status" value="1"/>
</dbReference>
<name>A0A2T1FYI0_9CYAN</name>
<dbReference type="PROSITE" id="PS50186">
    <property type="entry name" value="DEP"/>
    <property type="match status" value="1"/>
</dbReference>
<sequence>MLVLNESQVQFQDAIDPDSDRPIPIIGILYQDRLFKQLKSFPKDKLESAQQLTRQLSLDPKVLCLMLEESDKYTVWCQDAKLKSYDASQVEPIDNAIDKIDLKELVRQMRDIGGVKIKDRRYRLTVYPRCMLGSEMTTWLVRKFFLAEADAVKLGQRLIDEKLMHHVTDAHPFEDGFFFYRFYWDE</sequence>
<proteinExistence type="predicted"/>
<dbReference type="EMBL" id="PVWO01000415">
    <property type="protein sequence ID" value="PSB50055.1"/>
    <property type="molecule type" value="Genomic_DNA"/>
</dbReference>
<keyword evidence="3" id="KW-1185">Reference proteome</keyword>
<dbReference type="PANTHER" id="PTHR22829:SF16">
    <property type="entry name" value="PH DOMAIN-CONTAINING PROTEIN"/>
    <property type="match status" value="1"/>
</dbReference>
<dbReference type="AlphaFoldDB" id="A0A2T1FYI0"/>
<dbReference type="Proteomes" id="UP000238937">
    <property type="component" value="Unassembled WGS sequence"/>
</dbReference>
<dbReference type="SMART" id="SM00049">
    <property type="entry name" value="DEP"/>
    <property type="match status" value="1"/>
</dbReference>
<comment type="caution">
    <text evidence="2">The sequence shown here is derived from an EMBL/GenBank/DDBJ whole genome shotgun (WGS) entry which is preliminary data.</text>
</comment>
<reference evidence="2 3" key="1">
    <citation type="submission" date="2018-03" db="EMBL/GenBank/DDBJ databases">
        <title>The ancient ancestry and fast evolution of plastids.</title>
        <authorList>
            <person name="Moore K.R."/>
            <person name="Magnabosco C."/>
            <person name="Momper L."/>
            <person name="Gold D.A."/>
            <person name="Bosak T."/>
            <person name="Fournier G.P."/>
        </authorList>
    </citation>
    <scope>NUCLEOTIDE SEQUENCE [LARGE SCALE GENOMIC DNA]</scope>
    <source>
        <strain evidence="2 3">CCALA 037</strain>
    </source>
</reference>
<dbReference type="InterPro" id="IPR036390">
    <property type="entry name" value="WH_DNA-bd_sf"/>
</dbReference>
<accession>A0A2T1FYI0</accession>
<evidence type="ECO:0000313" key="2">
    <source>
        <dbReference type="EMBL" id="PSB50055.1"/>
    </source>
</evidence>
<dbReference type="InterPro" id="IPR036388">
    <property type="entry name" value="WH-like_DNA-bd_sf"/>
</dbReference>
<dbReference type="Pfam" id="PF00610">
    <property type="entry name" value="DEP"/>
    <property type="match status" value="1"/>
</dbReference>
<dbReference type="Pfam" id="PF24276">
    <property type="entry name" value="DUF7469"/>
    <property type="match status" value="1"/>
</dbReference>
<dbReference type="OrthoDB" id="425349at2"/>
<feature type="domain" description="DEP" evidence="1">
    <location>
        <begin position="111"/>
        <end position="184"/>
    </location>
</feature>
<gene>
    <name evidence="2" type="ORF">C7B77_23225</name>
</gene>
<dbReference type="InterPro" id="IPR055892">
    <property type="entry name" value="DUF7469"/>
</dbReference>
<dbReference type="PANTHER" id="PTHR22829">
    <property type="entry name" value="DEP DOMAIN PROTEIN"/>
    <property type="match status" value="1"/>
</dbReference>
<dbReference type="InterPro" id="IPR000591">
    <property type="entry name" value="DEP_dom"/>
</dbReference>
<organism evidence="2 3">
    <name type="scientific">Chamaesiphon polymorphus CCALA 037</name>
    <dbReference type="NCBI Taxonomy" id="2107692"/>
    <lineage>
        <taxon>Bacteria</taxon>
        <taxon>Bacillati</taxon>
        <taxon>Cyanobacteriota</taxon>
        <taxon>Cyanophyceae</taxon>
        <taxon>Gomontiellales</taxon>
        <taxon>Chamaesiphonaceae</taxon>
        <taxon>Chamaesiphon</taxon>
    </lineage>
</organism>
<protein>
    <recommendedName>
        <fullName evidence="1">DEP domain-containing protein</fullName>
    </recommendedName>
</protein>
<dbReference type="GO" id="GO:0035556">
    <property type="term" value="P:intracellular signal transduction"/>
    <property type="evidence" value="ECO:0007669"/>
    <property type="project" value="InterPro"/>
</dbReference>
<dbReference type="InterPro" id="IPR051832">
    <property type="entry name" value="mTOR-Rac_regulators"/>
</dbReference>
<dbReference type="GO" id="GO:0023051">
    <property type="term" value="P:regulation of signaling"/>
    <property type="evidence" value="ECO:0007669"/>
    <property type="project" value="TreeGrafter"/>
</dbReference>
<evidence type="ECO:0000259" key="1">
    <source>
        <dbReference type="PROSITE" id="PS50186"/>
    </source>
</evidence>
<evidence type="ECO:0000313" key="3">
    <source>
        <dbReference type="Proteomes" id="UP000238937"/>
    </source>
</evidence>